<proteinExistence type="inferred from homology"/>
<keyword evidence="5" id="KW-1278">Translocase</keyword>
<evidence type="ECO:0000256" key="11">
    <source>
        <dbReference type="SAM" id="MobiDB-lite"/>
    </source>
</evidence>
<comment type="caution">
    <text evidence="13">The sequence shown here is derived from an EMBL/GenBank/DDBJ whole genome shotgun (WGS) entry which is preliminary data.</text>
</comment>
<keyword evidence="3" id="KW-1003">Cell membrane</keyword>
<gene>
    <name evidence="13" type="ORF">LCGC14_0009710</name>
</gene>
<evidence type="ECO:0000256" key="5">
    <source>
        <dbReference type="ARBA" id="ARBA00022967"/>
    </source>
</evidence>
<keyword evidence="2" id="KW-0813">Transport</keyword>
<evidence type="ECO:0000313" key="13">
    <source>
        <dbReference type="EMBL" id="KKO11478.1"/>
    </source>
</evidence>
<keyword evidence="6 12" id="KW-1133">Transmembrane helix</keyword>
<evidence type="ECO:0000256" key="7">
    <source>
        <dbReference type="ARBA" id="ARBA00023053"/>
    </source>
</evidence>
<sequence length="88" mass="9589">MSELIISGFNLALYGMGFVFIFLILLVILTTFMSSLVRRYLPAPAPVLPRRSAGKKPAQRSPSADTEQTKLVAVISAAIRQHRSGADD</sequence>
<comment type="subcellular location">
    <subcellularLocation>
        <location evidence="1">Cell membrane</location>
        <topology evidence="1">Single-pass membrane protein</topology>
    </subcellularLocation>
</comment>
<organism evidence="13">
    <name type="scientific">marine sediment metagenome</name>
    <dbReference type="NCBI Taxonomy" id="412755"/>
    <lineage>
        <taxon>unclassified sequences</taxon>
        <taxon>metagenomes</taxon>
        <taxon>ecological metagenomes</taxon>
    </lineage>
</organism>
<dbReference type="GO" id="GO:0036376">
    <property type="term" value="P:sodium ion export across plasma membrane"/>
    <property type="evidence" value="ECO:0007669"/>
    <property type="project" value="InterPro"/>
</dbReference>
<keyword evidence="9 12" id="KW-0472">Membrane</keyword>
<evidence type="ECO:0000256" key="12">
    <source>
        <dbReference type="SAM" id="Phobius"/>
    </source>
</evidence>
<evidence type="ECO:0008006" key="14">
    <source>
        <dbReference type="Google" id="ProtNLM"/>
    </source>
</evidence>
<dbReference type="GO" id="GO:0005886">
    <property type="term" value="C:plasma membrane"/>
    <property type="evidence" value="ECO:0007669"/>
    <property type="project" value="UniProtKB-SubCell"/>
</dbReference>
<evidence type="ECO:0000256" key="4">
    <source>
        <dbReference type="ARBA" id="ARBA00022692"/>
    </source>
</evidence>
<accession>A0A0F9WG82</accession>
<evidence type="ECO:0000256" key="2">
    <source>
        <dbReference type="ARBA" id="ARBA00022448"/>
    </source>
</evidence>
<dbReference type="GO" id="GO:0015081">
    <property type="term" value="F:sodium ion transmembrane transporter activity"/>
    <property type="evidence" value="ECO:0007669"/>
    <property type="project" value="InterPro"/>
</dbReference>
<keyword evidence="7" id="KW-0915">Sodium</keyword>
<name>A0A0F9WG82_9ZZZZ</name>
<feature type="transmembrane region" description="Helical" evidence="12">
    <location>
        <begin position="12"/>
        <end position="32"/>
    </location>
</feature>
<evidence type="ECO:0000256" key="10">
    <source>
        <dbReference type="ARBA" id="ARBA00023201"/>
    </source>
</evidence>
<reference evidence="13" key="1">
    <citation type="journal article" date="2015" name="Nature">
        <title>Complex archaea that bridge the gap between prokaryotes and eukaryotes.</title>
        <authorList>
            <person name="Spang A."/>
            <person name="Saw J.H."/>
            <person name="Jorgensen S.L."/>
            <person name="Zaremba-Niedzwiedzka K."/>
            <person name="Martijn J."/>
            <person name="Lind A.E."/>
            <person name="van Eijk R."/>
            <person name="Schleper C."/>
            <person name="Guy L."/>
            <person name="Ettema T.J."/>
        </authorList>
    </citation>
    <scope>NUCLEOTIDE SEQUENCE</scope>
</reference>
<dbReference type="NCBIfam" id="TIGR01195">
    <property type="entry name" value="oadG_fam"/>
    <property type="match status" value="1"/>
</dbReference>
<dbReference type="HAMAP" id="MF_00404">
    <property type="entry name" value="OadG"/>
    <property type="match status" value="1"/>
</dbReference>
<evidence type="ECO:0000256" key="8">
    <source>
        <dbReference type="ARBA" id="ARBA00023065"/>
    </source>
</evidence>
<evidence type="ECO:0000256" key="3">
    <source>
        <dbReference type="ARBA" id="ARBA00022475"/>
    </source>
</evidence>
<keyword evidence="10" id="KW-0739">Sodium transport</keyword>
<dbReference type="InterPro" id="IPR005899">
    <property type="entry name" value="Na_pump_deCOase"/>
</dbReference>
<evidence type="ECO:0000256" key="6">
    <source>
        <dbReference type="ARBA" id="ARBA00022989"/>
    </source>
</evidence>
<feature type="region of interest" description="Disordered" evidence="11">
    <location>
        <begin position="46"/>
        <end position="67"/>
    </location>
</feature>
<keyword evidence="4 12" id="KW-0812">Transmembrane</keyword>
<keyword evidence="8" id="KW-0406">Ion transport</keyword>
<evidence type="ECO:0000256" key="1">
    <source>
        <dbReference type="ARBA" id="ARBA00004162"/>
    </source>
</evidence>
<dbReference type="Pfam" id="PF04277">
    <property type="entry name" value="OAD_gamma"/>
    <property type="match status" value="1"/>
</dbReference>
<dbReference type="EMBL" id="LAZR01000002">
    <property type="protein sequence ID" value="KKO11478.1"/>
    <property type="molecule type" value="Genomic_DNA"/>
</dbReference>
<evidence type="ECO:0000256" key="9">
    <source>
        <dbReference type="ARBA" id="ARBA00023136"/>
    </source>
</evidence>
<dbReference type="AlphaFoldDB" id="A0A0F9WG82"/>
<protein>
    <recommendedName>
        <fullName evidence="14">Oxaloacetate decarboxylase gamma chain</fullName>
    </recommendedName>
</protein>
<dbReference type="InterPro" id="IPR023424">
    <property type="entry name" value="OadG"/>
</dbReference>